<keyword evidence="6 8" id="KW-0472">Membrane</keyword>
<evidence type="ECO:0000256" key="7">
    <source>
        <dbReference type="SAM" id="MobiDB-lite"/>
    </source>
</evidence>
<comment type="similarity">
    <text evidence="2">Belongs to the flavin monoamine oxidase family.</text>
</comment>
<comment type="caution">
    <text evidence="10">The sequence shown here is derived from an EMBL/GenBank/DDBJ whole genome shotgun (WGS) entry which is preliminary data.</text>
</comment>
<evidence type="ECO:0000256" key="1">
    <source>
        <dbReference type="ARBA" id="ARBA00004141"/>
    </source>
</evidence>
<evidence type="ECO:0000256" key="4">
    <source>
        <dbReference type="ARBA" id="ARBA00022989"/>
    </source>
</evidence>
<evidence type="ECO:0000256" key="8">
    <source>
        <dbReference type="SAM" id="Phobius"/>
    </source>
</evidence>
<dbReference type="EMBL" id="JACMSC010000018">
    <property type="protein sequence ID" value="KAG6475285.1"/>
    <property type="molecule type" value="Genomic_DNA"/>
</dbReference>
<evidence type="ECO:0000256" key="6">
    <source>
        <dbReference type="ARBA" id="ARBA00023136"/>
    </source>
</evidence>
<reference evidence="10 11" key="1">
    <citation type="submission" date="2020-08" db="EMBL/GenBank/DDBJ databases">
        <title>Plant Genome Project.</title>
        <authorList>
            <person name="Zhang R.-G."/>
        </authorList>
    </citation>
    <scope>NUCLEOTIDE SEQUENCE [LARGE SCALE GENOMIC DNA]</scope>
    <source>
        <tissue evidence="10">Rhizome</tissue>
    </source>
</reference>
<organism evidence="10 11">
    <name type="scientific">Zingiber officinale</name>
    <name type="common">Ginger</name>
    <name type="synonym">Amomum zingiber</name>
    <dbReference type="NCBI Taxonomy" id="94328"/>
    <lineage>
        <taxon>Eukaryota</taxon>
        <taxon>Viridiplantae</taxon>
        <taxon>Streptophyta</taxon>
        <taxon>Embryophyta</taxon>
        <taxon>Tracheophyta</taxon>
        <taxon>Spermatophyta</taxon>
        <taxon>Magnoliopsida</taxon>
        <taxon>Liliopsida</taxon>
        <taxon>Zingiberales</taxon>
        <taxon>Zingiberaceae</taxon>
        <taxon>Zingiber</taxon>
    </lineage>
</organism>
<dbReference type="Gene3D" id="1.20.1250.20">
    <property type="entry name" value="MFS general substrate transporter like domains"/>
    <property type="match status" value="1"/>
</dbReference>
<comment type="subcellular location">
    <subcellularLocation>
        <location evidence="1">Membrane</location>
        <topology evidence="1">Multi-pass membrane protein</topology>
    </subcellularLocation>
</comment>
<protein>
    <recommendedName>
        <fullName evidence="9">Major facilitator superfamily (MFS) profile domain-containing protein</fullName>
    </recommendedName>
</protein>
<dbReference type="Gene3D" id="3.50.50.60">
    <property type="entry name" value="FAD/NAD(P)-binding domain"/>
    <property type="match status" value="1"/>
</dbReference>
<dbReference type="SUPFAM" id="SSF103473">
    <property type="entry name" value="MFS general substrate transporter"/>
    <property type="match status" value="1"/>
</dbReference>
<dbReference type="Pfam" id="PF01593">
    <property type="entry name" value="Amino_oxidase"/>
    <property type="match status" value="1"/>
</dbReference>
<dbReference type="InterPro" id="IPR020846">
    <property type="entry name" value="MFS_dom"/>
</dbReference>
<keyword evidence="3 8" id="KW-0812">Transmembrane</keyword>
<proteinExistence type="inferred from homology"/>
<dbReference type="InterPro" id="IPR005828">
    <property type="entry name" value="MFS_sugar_transport-like"/>
</dbReference>
<name>A0A8J5EW61_ZINOF</name>
<dbReference type="PANTHER" id="PTHR10742">
    <property type="entry name" value="FLAVIN MONOAMINE OXIDASE"/>
    <property type="match status" value="1"/>
</dbReference>
<feature type="region of interest" description="Disordered" evidence="7">
    <location>
        <begin position="262"/>
        <end position="285"/>
    </location>
</feature>
<dbReference type="GO" id="GO:0005777">
    <property type="term" value="C:peroxisome"/>
    <property type="evidence" value="ECO:0007669"/>
    <property type="project" value="TreeGrafter"/>
</dbReference>
<evidence type="ECO:0000256" key="2">
    <source>
        <dbReference type="ARBA" id="ARBA00005995"/>
    </source>
</evidence>
<evidence type="ECO:0000256" key="3">
    <source>
        <dbReference type="ARBA" id="ARBA00022692"/>
    </source>
</evidence>
<dbReference type="PANTHER" id="PTHR10742:SF386">
    <property type="entry name" value="LYSINE-SPECIFIC HISTONE DEMETHYLASE 1A"/>
    <property type="match status" value="1"/>
</dbReference>
<keyword evidence="11" id="KW-1185">Reference proteome</keyword>
<dbReference type="Pfam" id="PF00083">
    <property type="entry name" value="Sugar_tr"/>
    <property type="match status" value="1"/>
</dbReference>
<dbReference type="InterPro" id="IPR036188">
    <property type="entry name" value="FAD/NAD-bd_sf"/>
</dbReference>
<gene>
    <name evidence="10" type="ORF">ZIOFF_064503</name>
</gene>
<feature type="domain" description="Major facilitator superfamily (MFS) profile" evidence="9">
    <location>
        <begin position="1"/>
        <end position="100"/>
    </location>
</feature>
<dbReference type="GO" id="GO:0046592">
    <property type="term" value="F:polyamine oxidase activity"/>
    <property type="evidence" value="ECO:0007669"/>
    <property type="project" value="TreeGrafter"/>
</dbReference>
<feature type="transmembrane region" description="Helical" evidence="8">
    <location>
        <begin position="77"/>
        <end position="96"/>
    </location>
</feature>
<dbReference type="AlphaFoldDB" id="A0A8J5EW61"/>
<dbReference type="InterPro" id="IPR050281">
    <property type="entry name" value="Flavin_monoamine_oxidase"/>
</dbReference>
<evidence type="ECO:0000313" key="10">
    <source>
        <dbReference type="EMBL" id="KAG6475285.1"/>
    </source>
</evidence>
<evidence type="ECO:0000256" key="5">
    <source>
        <dbReference type="ARBA" id="ARBA00023002"/>
    </source>
</evidence>
<dbReference type="InterPro" id="IPR002937">
    <property type="entry name" value="Amino_oxidase"/>
</dbReference>
<dbReference type="Proteomes" id="UP000734854">
    <property type="component" value="Unassembled WGS sequence"/>
</dbReference>
<sequence>MYAFTFFFANFGPNSTTFIVPAEVFPARLRSTCHGISAATGKMGAIVGAFGFLYLAQNPDPAKADRGYPAGIGVRNALFLLAVCNLLGLACTFLVPESKGRSLEEMTGENEATVDDDHTSWYGGLRRHHKRIATAHALKNAAFQVVLLESRDRIGGRVHTNYSFGFPVDMGAAWLHGVCNENPLASWIGRLGLPIYRTSGDNSVLYDHDLESYALFDGDGHQVPQDLVEKVGQANKLRYETNEDMSIAQAIKLVEFEGLGELRSKDEEDEGLGELRSKDEEDEGI</sequence>
<dbReference type="GO" id="GO:0022857">
    <property type="term" value="F:transmembrane transporter activity"/>
    <property type="evidence" value="ECO:0007669"/>
    <property type="project" value="InterPro"/>
</dbReference>
<accession>A0A8J5EW61</accession>
<dbReference type="SUPFAM" id="SSF51905">
    <property type="entry name" value="FAD/NAD(P)-binding domain"/>
    <property type="match status" value="1"/>
</dbReference>
<keyword evidence="5" id="KW-0560">Oxidoreductase</keyword>
<dbReference type="InterPro" id="IPR036259">
    <property type="entry name" value="MFS_trans_sf"/>
</dbReference>
<feature type="transmembrane region" description="Helical" evidence="8">
    <location>
        <begin position="36"/>
        <end position="57"/>
    </location>
</feature>
<dbReference type="GO" id="GO:0016020">
    <property type="term" value="C:membrane"/>
    <property type="evidence" value="ECO:0007669"/>
    <property type="project" value="UniProtKB-SubCell"/>
</dbReference>
<keyword evidence="4 8" id="KW-1133">Transmembrane helix</keyword>
<dbReference type="GO" id="GO:0006598">
    <property type="term" value="P:polyamine catabolic process"/>
    <property type="evidence" value="ECO:0007669"/>
    <property type="project" value="TreeGrafter"/>
</dbReference>
<evidence type="ECO:0000313" key="11">
    <source>
        <dbReference type="Proteomes" id="UP000734854"/>
    </source>
</evidence>
<dbReference type="PROSITE" id="PS50850">
    <property type="entry name" value="MFS"/>
    <property type="match status" value="1"/>
</dbReference>
<evidence type="ECO:0000259" key="9">
    <source>
        <dbReference type="PROSITE" id="PS50850"/>
    </source>
</evidence>